<feature type="compositionally biased region" description="Basic and acidic residues" evidence="1">
    <location>
        <begin position="1"/>
        <end position="13"/>
    </location>
</feature>
<reference evidence="2 3" key="1">
    <citation type="submission" date="2017-01" db="EMBL/GenBank/DDBJ databases">
        <authorList>
            <person name="Mah S.A."/>
            <person name="Swanson W.J."/>
            <person name="Moy G.W."/>
            <person name="Vacquier V.D."/>
        </authorList>
    </citation>
    <scope>NUCLEOTIDE SEQUENCE [LARGE SCALE GENOMIC DNA]</scope>
    <source>
        <strain evidence="2 3">DSM 26375</strain>
    </source>
</reference>
<accession>A0A1N7QB96</accession>
<organism evidence="2 3">
    <name type="scientific">Gemmobacter megaterium</name>
    <dbReference type="NCBI Taxonomy" id="1086013"/>
    <lineage>
        <taxon>Bacteria</taxon>
        <taxon>Pseudomonadati</taxon>
        <taxon>Pseudomonadota</taxon>
        <taxon>Alphaproteobacteria</taxon>
        <taxon>Rhodobacterales</taxon>
        <taxon>Paracoccaceae</taxon>
        <taxon>Gemmobacter</taxon>
    </lineage>
</organism>
<protein>
    <submittedName>
        <fullName evidence="2">Uncharacterized protein</fullName>
    </submittedName>
</protein>
<proteinExistence type="predicted"/>
<name>A0A1N7QB96_9RHOB</name>
<feature type="region of interest" description="Disordered" evidence="1">
    <location>
        <begin position="1"/>
        <end position="32"/>
    </location>
</feature>
<gene>
    <name evidence="2" type="ORF">SAMN05421774_10871</name>
</gene>
<dbReference type="Proteomes" id="UP000186141">
    <property type="component" value="Unassembled WGS sequence"/>
</dbReference>
<dbReference type="STRING" id="1086013.SAMN05421774_10871"/>
<keyword evidence="3" id="KW-1185">Reference proteome</keyword>
<dbReference type="EMBL" id="FTOT01000008">
    <property type="protein sequence ID" value="SIT20074.1"/>
    <property type="molecule type" value="Genomic_DNA"/>
</dbReference>
<dbReference type="AlphaFoldDB" id="A0A1N7QB96"/>
<feature type="compositionally biased region" description="Basic residues" evidence="1">
    <location>
        <begin position="14"/>
        <end position="24"/>
    </location>
</feature>
<evidence type="ECO:0000313" key="2">
    <source>
        <dbReference type="EMBL" id="SIT20074.1"/>
    </source>
</evidence>
<sequence length="129" mass="13896">MGDELKKDEEISAPKKRGGKRPGAGRKPAAHNVLKKAIREQAQEHGEAALQALVTIAKSRTAPPAARVSAATAILDRAYGKPLSSVEHTGKGGKPIEHDHKVKVRVILVPPKVEAPIETRPLRREDDAQ</sequence>
<evidence type="ECO:0000313" key="3">
    <source>
        <dbReference type="Proteomes" id="UP000186141"/>
    </source>
</evidence>
<evidence type="ECO:0000256" key="1">
    <source>
        <dbReference type="SAM" id="MobiDB-lite"/>
    </source>
</evidence>